<dbReference type="PANTHER" id="PTHR34822">
    <property type="entry name" value="GRPB DOMAIN PROTEIN (AFU_ORTHOLOGUE AFUA_1G01530)"/>
    <property type="match status" value="1"/>
</dbReference>
<dbReference type="GO" id="GO:0004175">
    <property type="term" value="F:endopeptidase activity"/>
    <property type="evidence" value="ECO:0007669"/>
    <property type="project" value="UniProtKB-ARBA"/>
</dbReference>
<keyword evidence="1" id="KW-1133">Transmembrane helix</keyword>
<evidence type="ECO:0000313" key="3">
    <source>
        <dbReference type="EMBL" id="TDY51138.1"/>
    </source>
</evidence>
<name>A0A4R8LUD8_9BACL</name>
<sequence>MNRWQELPDRLARNIAGWRVAYMMFFAVYATIANLDTSASAAWIAWGYILLSVFALPVVLPHFRRSLFRTWDPLRSRLYAGKRATLLTWRLYIYILTPIAFIALLELFSILESVFLQFTQSNVSTKVGVMDYIIALLAGLEELWRWSMIGTVVIVCRWLAGDRWRHGQVRAMAFAIAVILSSLSFGAGHILEFTHGRLQAWYLFSGLGLLLALMAIVTGRILLIMAVHSGYDLWITWVSATSAPTELWALLMYGLLIAWIAVVVARRQFGFRPPALALQPVVLSDEPAVWKDWFARERRVLNQVFAHRTILYVRHIGATALPYGTANGVIDILIELSKPHVTAQEYEQLERLGYQFCGNAGVKGRLYWIKDGEVRCHVQIVKAGGRLAKAAVEVTNLLASRDDLLQEYSAMKRKLVARGLDDWASYTEAKRPAMENLLRRLRMRRVY</sequence>
<comment type="caution">
    <text evidence="3">The sequence shown here is derived from an EMBL/GenBank/DDBJ whole genome shotgun (WGS) entry which is preliminary data.</text>
</comment>
<proteinExistence type="predicted"/>
<feature type="transmembrane region" description="Helical" evidence="1">
    <location>
        <begin position="172"/>
        <end position="191"/>
    </location>
</feature>
<dbReference type="Gene3D" id="3.30.460.10">
    <property type="entry name" value="Beta Polymerase, domain 2"/>
    <property type="match status" value="1"/>
</dbReference>
<dbReference type="InterPro" id="IPR043519">
    <property type="entry name" value="NT_sf"/>
</dbReference>
<dbReference type="Proteomes" id="UP000294581">
    <property type="component" value="Unassembled WGS sequence"/>
</dbReference>
<keyword evidence="4" id="KW-1185">Reference proteome</keyword>
<feature type="transmembrane region" description="Helical" evidence="1">
    <location>
        <begin position="41"/>
        <end position="60"/>
    </location>
</feature>
<evidence type="ECO:0000256" key="1">
    <source>
        <dbReference type="SAM" id="Phobius"/>
    </source>
</evidence>
<keyword evidence="1" id="KW-0812">Transmembrane</keyword>
<keyword evidence="3" id="KW-0808">Transferase</keyword>
<protein>
    <submittedName>
        <fullName evidence="3">GrpB-like predicted nucleotidyltransferase (UPF0157 family)</fullName>
    </submittedName>
</protein>
<dbReference type="Pfam" id="PF02517">
    <property type="entry name" value="Rce1-like"/>
    <property type="match status" value="1"/>
</dbReference>
<dbReference type="InterPro" id="IPR007344">
    <property type="entry name" value="GrpB/CoaE"/>
</dbReference>
<feature type="transmembrane region" description="Helical" evidence="1">
    <location>
        <begin position="16"/>
        <end position="35"/>
    </location>
</feature>
<organism evidence="3 4">
    <name type="scientific">Alicyclobacillus sacchari</name>
    <dbReference type="NCBI Taxonomy" id="392010"/>
    <lineage>
        <taxon>Bacteria</taxon>
        <taxon>Bacillati</taxon>
        <taxon>Bacillota</taxon>
        <taxon>Bacilli</taxon>
        <taxon>Bacillales</taxon>
        <taxon>Alicyclobacillaceae</taxon>
        <taxon>Alicyclobacillus</taxon>
    </lineage>
</organism>
<feature type="domain" description="CAAX prenyl protease 2/Lysostaphin resistance protein A-like" evidence="2">
    <location>
        <begin position="159"/>
        <end position="233"/>
    </location>
</feature>
<accession>A0A4R8LUD8</accession>
<dbReference type="OrthoDB" id="9799092at2"/>
<dbReference type="Pfam" id="PF04229">
    <property type="entry name" value="GrpB"/>
    <property type="match status" value="1"/>
</dbReference>
<dbReference type="SUPFAM" id="SSF81301">
    <property type="entry name" value="Nucleotidyltransferase"/>
    <property type="match status" value="1"/>
</dbReference>
<evidence type="ECO:0000313" key="4">
    <source>
        <dbReference type="Proteomes" id="UP000294581"/>
    </source>
</evidence>
<feature type="transmembrane region" description="Helical" evidence="1">
    <location>
        <begin position="91"/>
        <end position="111"/>
    </location>
</feature>
<reference evidence="3 4" key="1">
    <citation type="submission" date="2019-03" db="EMBL/GenBank/DDBJ databases">
        <title>Genomic Encyclopedia of Type Strains, Phase IV (KMG-IV): sequencing the most valuable type-strain genomes for metagenomic binning, comparative biology and taxonomic classification.</title>
        <authorList>
            <person name="Goeker M."/>
        </authorList>
    </citation>
    <scope>NUCLEOTIDE SEQUENCE [LARGE SCALE GENOMIC DNA]</scope>
    <source>
        <strain evidence="3 4">DSM 17974</strain>
    </source>
</reference>
<evidence type="ECO:0000259" key="2">
    <source>
        <dbReference type="Pfam" id="PF02517"/>
    </source>
</evidence>
<feature type="transmembrane region" description="Helical" evidence="1">
    <location>
        <begin position="203"/>
        <end position="227"/>
    </location>
</feature>
<dbReference type="InterPro" id="IPR003675">
    <property type="entry name" value="Rce1/LyrA-like_dom"/>
</dbReference>
<dbReference type="GO" id="GO:0080120">
    <property type="term" value="P:CAAX-box protein maturation"/>
    <property type="evidence" value="ECO:0007669"/>
    <property type="project" value="UniProtKB-ARBA"/>
</dbReference>
<dbReference type="GO" id="GO:0016740">
    <property type="term" value="F:transferase activity"/>
    <property type="evidence" value="ECO:0007669"/>
    <property type="project" value="UniProtKB-KW"/>
</dbReference>
<gene>
    <name evidence="3" type="ORF">C7445_101133</name>
</gene>
<keyword evidence="1" id="KW-0472">Membrane</keyword>
<feature type="transmembrane region" description="Helical" evidence="1">
    <location>
        <begin position="247"/>
        <end position="265"/>
    </location>
</feature>
<dbReference type="AlphaFoldDB" id="A0A4R8LUD8"/>
<dbReference type="EMBL" id="SORF01000001">
    <property type="protein sequence ID" value="TDY51138.1"/>
    <property type="molecule type" value="Genomic_DNA"/>
</dbReference>
<dbReference type="RefSeq" id="WP_134158122.1">
    <property type="nucleotide sequence ID" value="NZ_SORF01000001.1"/>
</dbReference>
<dbReference type="PANTHER" id="PTHR34822:SF1">
    <property type="entry name" value="GRPB FAMILY PROTEIN"/>
    <property type="match status" value="1"/>
</dbReference>